<feature type="compositionally biased region" description="Basic and acidic residues" evidence="1">
    <location>
        <begin position="39"/>
        <end position="54"/>
    </location>
</feature>
<dbReference type="Proteomes" id="UP001152795">
    <property type="component" value="Unassembled WGS sequence"/>
</dbReference>
<dbReference type="AlphaFoldDB" id="A0A7D9DBR4"/>
<feature type="region of interest" description="Disordered" evidence="1">
    <location>
        <begin position="18"/>
        <end position="55"/>
    </location>
</feature>
<keyword evidence="3" id="KW-1185">Reference proteome</keyword>
<feature type="compositionally biased region" description="Basic and acidic residues" evidence="1">
    <location>
        <begin position="86"/>
        <end position="95"/>
    </location>
</feature>
<dbReference type="EMBL" id="CACRXK020000363">
    <property type="protein sequence ID" value="CAB3981211.1"/>
    <property type="molecule type" value="Genomic_DNA"/>
</dbReference>
<proteinExistence type="predicted"/>
<gene>
    <name evidence="2" type="ORF">PACLA_8A016264</name>
</gene>
<comment type="caution">
    <text evidence="2">The sequence shown here is derived from an EMBL/GenBank/DDBJ whole genome shotgun (WGS) entry which is preliminary data.</text>
</comment>
<protein>
    <submittedName>
        <fullName evidence="2">Uncharacterized protein</fullName>
    </submittedName>
</protein>
<accession>A0A7D9DBR4</accession>
<feature type="region of interest" description="Disordered" evidence="1">
    <location>
        <begin position="71"/>
        <end position="123"/>
    </location>
</feature>
<organism evidence="2 3">
    <name type="scientific">Paramuricea clavata</name>
    <name type="common">Red gorgonian</name>
    <name type="synonym">Violescent sea-whip</name>
    <dbReference type="NCBI Taxonomy" id="317549"/>
    <lineage>
        <taxon>Eukaryota</taxon>
        <taxon>Metazoa</taxon>
        <taxon>Cnidaria</taxon>
        <taxon>Anthozoa</taxon>
        <taxon>Octocorallia</taxon>
        <taxon>Malacalcyonacea</taxon>
        <taxon>Plexauridae</taxon>
        <taxon>Paramuricea</taxon>
    </lineage>
</organism>
<sequence>MAFINSYVTMDKIMEHIEADSDSESDVSVGDNTLSSNKGKIDDFRTSGKDDPCTRDSVLNYDEDFILSRTNLSEKETDSDEDFQLETDKESETGNHTDCTGSNTPSSSSPGGCAGSCRARGSS</sequence>
<name>A0A7D9DBR4_PARCT</name>
<feature type="compositionally biased region" description="Low complexity" evidence="1">
    <location>
        <begin position="100"/>
        <end position="117"/>
    </location>
</feature>
<evidence type="ECO:0000256" key="1">
    <source>
        <dbReference type="SAM" id="MobiDB-lite"/>
    </source>
</evidence>
<reference evidence="2" key="1">
    <citation type="submission" date="2020-04" db="EMBL/GenBank/DDBJ databases">
        <authorList>
            <person name="Alioto T."/>
            <person name="Alioto T."/>
            <person name="Gomez Garrido J."/>
        </authorList>
    </citation>
    <scope>NUCLEOTIDE SEQUENCE</scope>
    <source>
        <strain evidence="2">A484AB</strain>
    </source>
</reference>
<evidence type="ECO:0000313" key="2">
    <source>
        <dbReference type="EMBL" id="CAB3981211.1"/>
    </source>
</evidence>
<evidence type="ECO:0000313" key="3">
    <source>
        <dbReference type="Proteomes" id="UP001152795"/>
    </source>
</evidence>